<dbReference type="RefSeq" id="WP_066921329.1">
    <property type="nucleotide sequence ID" value="NZ_CP011971.1"/>
</dbReference>
<organism evidence="1 2">
    <name type="scientific">Steroidobacter denitrificans</name>
    <dbReference type="NCBI Taxonomy" id="465721"/>
    <lineage>
        <taxon>Bacteria</taxon>
        <taxon>Pseudomonadati</taxon>
        <taxon>Pseudomonadota</taxon>
        <taxon>Gammaproteobacteria</taxon>
        <taxon>Steroidobacterales</taxon>
        <taxon>Steroidobacteraceae</taxon>
        <taxon>Steroidobacter</taxon>
    </lineage>
</organism>
<protein>
    <recommendedName>
        <fullName evidence="3">CopG family transcriptional regulator</fullName>
    </recommendedName>
</protein>
<dbReference type="Proteomes" id="UP000070250">
    <property type="component" value="Chromosome"/>
</dbReference>
<evidence type="ECO:0008006" key="3">
    <source>
        <dbReference type="Google" id="ProtNLM"/>
    </source>
</evidence>
<reference evidence="1 2" key="1">
    <citation type="submission" date="2015-06" db="EMBL/GenBank/DDBJ databases">
        <title>A Comprehensive Approach to Explore the Metabolic and Phylogenetic Diversity of Bacterial Steroid Degradation in the Environment: Testosterone as an Example.</title>
        <authorList>
            <person name="Yang F.-C."/>
            <person name="Chen Y.-L."/>
            <person name="Yu C.-P."/>
            <person name="Tang S.-L."/>
            <person name="Wang P.-H."/>
            <person name="Ismail W."/>
            <person name="Wang C.-H."/>
            <person name="Yang C.-Y."/>
            <person name="Chiang Y.-R."/>
        </authorList>
    </citation>
    <scope>NUCLEOTIDE SEQUENCE [LARGE SCALE GENOMIC DNA]</scope>
    <source>
        <strain evidence="1 2">DSM 18526</strain>
    </source>
</reference>
<accession>A0A127FBB8</accession>
<keyword evidence="2" id="KW-1185">Reference proteome</keyword>
<evidence type="ECO:0000313" key="1">
    <source>
        <dbReference type="EMBL" id="AMN47712.1"/>
    </source>
</evidence>
<dbReference type="AlphaFoldDB" id="A0A127FBB8"/>
<dbReference type="STRING" id="465721.ACG33_11490"/>
<proteinExistence type="predicted"/>
<dbReference type="KEGG" id="sdf:ACG33_11490"/>
<name>A0A127FBB8_STEDE</name>
<dbReference type="InterPro" id="IPR010985">
    <property type="entry name" value="Ribbon_hlx_hlx"/>
</dbReference>
<gene>
    <name evidence="1" type="ORF">ACG33_11490</name>
</gene>
<dbReference type="EMBL" id="CP011971">
    <property type="protein sequence ID" value="AMN47712.1"/>
    <property type="molecule type" value="Genomic_DNA"/>
</dbReference>
<evidence type="ECO:0000313" key="2">
    <source>
        <dbReference type="Proteomes" id="UP000070250"/>
    </source>
</evidence>
<sequence>MKTPSNYALRLPASLKKTAEVVAREDGSTLNQFIVSAVAEKISALKTAEYFQERAARGNKARALRFLRRKGGEAPRTGDERP</sequence>
<dbReference type="GO" id="GO:0006355">
    <property type="term" value="P:regulation of DNA-templated transcription"/>
    <property type="evidence" value="ECO:0007669"/>
    <property type="project" value="InterPro"/>
</dbReference>
<dbReference type="OrthoDB" id="428665at2"/>
<dbReference type="SUPFAM" id="SSF47598">
    <property type="entry name" value="Ribbon-helix-helix"/>
    <property type="match status" value="1"/>
</dbReference>